<sequence length="95" mass="10938">MITELYSLGERGAKLAEKYESTFNRINDAWATVEEHKSKPFTEQFEAVEKLKPEPGSKSYKANLDIYERTRKLITARYNSFTKDPAAYVQAEAVQ</sequence>
<accession>A0ABQ5KFU0</accession>
<organism evidence="1 2">
    <name type="scientific">Aduncisulcus paluster</name>
    <dbReference type="NCBI Taxonomy" id="2918883"/>
    <lineage>
        <taxon>Eukaryota</taxon>
        <taxon>Metamonada</taxon>
        <taxon>Carpediemonas-like organisms</taxon>
        <taxon>Aduncisulcus</taxon>
    </lineage>
</organism>
<evidence type="ECO:0000313" key="1">
    <source>
        <dbReference type="EMBL" id="GKT31391.1"/>
    </source>
</evidence>
<evidence type="ECO:0000313" key="2">
    <source>
        <dbReference type="Proteomes" id="UP001057375"/>
    </source>
</evidence>
<keyword evidence="2" id="KW-1185">Reference proteome</keyword>
<dbReference type="EMBL" id="BQXS01002106">
    <property type="protein sequence ID" value="GKT31391.1"/>
    <property type="molecule type" value="Genomic_DNA"/>
</dbReference>
<reference evidence="1" key="1">
    <citation type="submission" date="2022-03" db="EMBL/GenBank/DDBJ databases">
        <title>Draft genome sequence of Aduncisulcus paluster, a free-living microaerophilic Fornicata.</title>
        <authorList>
            <person name="Yuyama I."/>
            <person name="Kume K."/>
            <person name="Tamura T."/>
            <person name="Inagaki Y."/>
            <person name="Hashimoto T."/>
        </authorList>
    </citation>
    <scope>NUCLEOTIDE SEQUENCE</scope>
    <source>
        <strain evidence="1">NY0171</strain>
    </source>
</reference>
<gene>
    <name evidence="1" type="ORF">ADUPG1_002011</name>
</gene>
<dbReference type="Proteomes" id="UP001057375">
    <property type="component" value="Unassembled WGS sequence"/>
</dbReference>
<feature type="non-terminal residue" evidence="1">
    <location>
        <position position="95"/>
    </location>
</feature>
<protein>
    <submittedName>
        <fullName evidence="1">Uncharacterized protein</fullName>
    </submittedName>
</protein>
<proteinExistence type="predicted"/>
<name>A0ABQ5KFU0_9EUKA</name>
<comment type="caution">
    <text evidence="1">The sequence shown here is derived from an EMBL/GenBank/DDBJ whole genome shotgun (WGS) entry which is preliminary data.</text>
</comment>